<accession>A0ACC1M034</accession>
<evidence type="ECO:0000313" key="2">
    <source>
        <dbReference type="Proteomes" id="UP001139981"/>
    </source>
</evidence>
<feature type="non-terminal residue" evidence="1">
    <location>
        <position position="1"/>
    </location>
</feature>
<name>A0ACC1M034_9FUNG</name>
<dbReference type="EMBL" id="JANBVB010001275">
    <property type="protein sequence ID" value="KAJ2890629.1"/>
    <property type="molecule type" value="Genomic_DNA"/>
</dbReference>
<proteinExistence type="predicted"/>
<sequence>ESEEKATPSDDGQQQHFSPRSTTHPYFPAPMYSAPVPHVAMDDKWTHYRGETVGGSHMSQASLASILSSSDARPNPNSALSLKHLLSPETARTPPPAVYAPQSGSTEKQSSMRDITELLRQLDRTADNSNDDDDNNDIDMNDGDSADKASNVDGIIDRMRALASESSAADVSSAVYQIIIYVERESRRRHVQSERHHRVVTALADILMQSAASSTAAPSAAASRRSSGIEREWSPQHMSRHGLLLQNVGASCPPHCESTPTNSPPRSTDSHPASRE</sequence>
<protein>
    <submittedName>
        <fullName evidence="1">Uncharacterized protein</fullName>
    </submittedName>
</protein>
<dbReference type="Proteomes" id="UP001139981">
    <property type="component" value="Unassembled WGS sequence"/>
</dbReference>
<reference evidence="1" key="1">
    <citation type="submission" date="2022-07" db="EMBL/GenBank/DDBJ databases">
        <title>Phylogenomic reconstructions and comparative analyses of Kickxellomycotina fungi.</title>
        <authorList>
            <person name="Reynolds N.K."/>
            <person name="Stajich J.E."/>
            <person name="Barry K."/>
            <person name="Grigoriev I.V."/>
            <person name="Crous P."/>
            <person name="Smith M.E."/>
        </authorList>
    </citation>
    <scope>NUCLEOTIDE SEQUENCE</scope>
    <source>
        <strain evidence="1">CBS 190363</strain>
    </source>
</reference>
<gene>
    <name evidence="1" type="ORF">IWW38_004030</name>
</gene>
<keyword evidence="2" id="KW-1185">Reference proteome</keyword>
<evidence type="ECO:0000313" key="1">
    <source>
        <dbReference type="EMBL" id="KAJ2890629.1"/>
    </source>
</evidence>
<comment type="caution">
    <text evidence="1">The sequence shown here is derived from an EMBL/GenBank/DDBJ whole genome shotgun (WGS) entry which is preliminary data.</text>
</comment>
<organism evidence="1 2">
    <name type="scientific">Coemansia aciculifera</name>
    <dbReference type="NCBI Taxonomy" id="417176"/>
    <lineage>
        <taxon>Eukaryota</taxon>
        <taxon>Fungi</taxon>
        <taxon>Fungi incertae sedis</taxon>
        <taxon>Zoopagomycota</taxon>
        <taxon>Kickxellomycotina</taxon>
        <taxon>Kickxellomycetes</taxon>
        <taxon>Kickxellales</taxon>
        <taxon>Kickxellaceae</taxon>
        <taxon>Coemansia</taxon>
    </lineage>
</organism>